<keyword evidence="2" id="KW-0472">Membrane</keyword>
<keyword evidence="2" id="KW-0812">Transmembrane</keyword>
<reference evidence="3 4" key="1">
    <citation type="submission" date="2020-08" db="EMBL/GenBank/DDBJ databases">
        <authorList>
            <person name="Liu C."/>
            <person name="Sun Q."/>
        </authorList>
    </citation>
    <scope>NUCLEOTIDE SEQUENCE [LARGE SCALE GENOMIC DNA]</scope>
    <source>
        <strain evidence="3 4">NSJ-61</strain>
    </source>
</reference>
<dbReference type="KEGG" id="ehn:H9Q80_14205"/>
<dbReference type="Proteomes" id="UP000515856">
    <property type="component" value="Chromosome"/>
</dbReference>
<keyword evidence="2" id="KW-1133">Transmembrane helix</keyword>
<dbReference type="AlphaFoldDB" id="A0A7G9GKR2"/>
<protein>
    <submittedName>
        <fullName evidence="3">Uncharacterized protein</fullName>
    </submittedName>
</protein>
<proteinExistence type="predicted"/>
<accession>A0A7G9GKR2</accession>
<evidence type="ECO:0000256" key="1">
    <source>
        <dbReference type="SAM" id="Coils"/>
    </source>
</evidence>
<sequence length="244" mass="29595">MWAKEIWNTIKFKILQMLDYLSNTFDIKKEYIVITFVLIVIFLVLMIILKVYRKYKIKKVIRKCKSKQDLKIKRYDSEITKINKQLNYSKDIIRKAEIKGYITVNNAWRKRFNELNELANTLQANLEYEIKKHLEKSKFHRYTSLHFRCMLLGNQAYDDYKVSKKQQKDLLKAINQLEKKNKKVKNKELQEYKKLAKLLGEASQKLYEEMVELQTNTAKLRDKIRDECGKRGREWYEKNINHRK</sequence>
<keyword evidence="1" id="KW-0175">Coiled coil</keyword>
<evidence type="ECO:0000313" key="4">
    <source>
        <dbReference type="Proteomes" id="UP000515856"/>
    </source>
</evidence>
<dbReference type="EMBL" id="CP060636">
    <property type="protein sequence ID" value="QNM11394.1"/>
    <property type="molecule type" value="Genomic_DNA"/>
</dbReference>
<evidence type="ECO:0000313" key="3">
    <source>
        <dbReference type="EMBL" id="QNM11394.1"/>
    </source>
</evidence>
<name>A0A7G9GKR2_9FIRM</name>
<dbReference type="RefSeq" id="WP_117451915.1">
    <property type="nucleotide sequence ID" value="NZ_CP060636.1"/>
</dbReference>
<gene>
    <name evidence="3" type="ORF">H9Q80_14205</name>
</gene>
<keyword evidence="4" id="KW-1185">Reference proteome</keyword>
<feature type="coiled-coil region" evidence="1">
    <location>
        <begin position="160"/>
        <end position="223"/>
    </location>
</feature>
<evidence type="ECO:0000256" key="2">
    <source>
        <dbReference type="SAM" id="Phobius"/>
    </source>
</evidence>
<organism evidence="3 4">
    <name type="scientific">[Eubacterium] hominis</name>
    <dbReference type="NCBI Taxonomy" id="2764325"/>
    <lineage>
        <taxon>Bacteria</taxon>
        <taxon>Bacillati</taxon>
        <taxon>Bacillota</taxon>
        <taxon>Erysipelotrichia</taxon>
        <taxon>Erysipelotrichales</taxon>
        <taxon>Erysipelotrichaceae</taxon>
        <taxon>Amedibacillus</taxon>
    </lineage>
</organism>
<feature type="transmembrane region" description="Helical" evidence="2">
    <location>
        <begin position="31"/>
        <end position="52"/>
    </location>
</feature>